<dbReference type="GeneID" id="25312412"/>
<dbReference type="OrthoDB" id="5332384at2759"/>
<feature type="region of interest" description="Disordered" evidence="1">
    <location>
        <begin position="40"/>
        <end position="61"/>
    </location>
</feature>
<sequence length="237" mass="24982">MPSTTTLLTCLLAVSASVSAVHSSRSSHSTTATTFTTITTTHSSHTSHTSHAAFSSSSSSSGSCSVQSGVQQTFYGYPDNSPPGAGIAYTQCGRSQAGGTGTYDDPLTMATASGELNVCEVVYAPYLKKYLRYEDECAECNSDWKNGNKWHIDTWTGSSTVNGGQKQIDCEDSLTPDAAQSIIRNPSKDLPVDSIQVTPTRRTTLARTAALKQGLINSALSGLTGSGDDGRCQRPYS</sequence>
<dbReference type="RefSeq" id="XP_013332240.1">
    <property type="nucleotide sequence ID" value="XM_013476786.1"/>
</dbReference>
<evidence type="ECO:0000256" key="2">
    <source>
        <dbReference type="SAM" id="SignalP"/>
    </source>
</evidence>
<proteinExistence type="predicted"/>
<organism evidence="3 4">
    <name type="scientific">Rasamsonia emersonii (strain ATCC 16479 / CBS 393.64 / IMI 116815)</name>
    <dbReference type="NCBI Taxonomy" id="1408163"/>
    <lineage>
        <taxon>Eukaryota</taxon>
        <taxon>Fungi</taxon>
        <taxon>Dikarya</taxon>
        <taxon>Ascomycota</taxon>
        <taxon>Pezizomycotina</taxon>
        <taxon>Eurotiomycetes</taxon>
        <taxon>Eurotiomycetidae</taxon>
        <taxon>Eurotiales</taxon>
        <taxon>Trichocomaceae</taxon>
        <taxon>Rasamsonia</taxon>
    </lineage>
</organism>
<accession>A0A0F4Z6Z8</accession>
<evidence type="ECO:0000256" key="1">
    <source>
        <dbReference type="SAM" id="MobiDB-lite"/>
    </source>
</evidence>
<protein>
    <submittedName>
        <fullName evidence="3">Uncharacterized protein</fullName>
    </submittedName>
</protein>
<dbReference type="AlphaFoldDB" id="A0A0F4Z6Z8"/>
<evidence type="ECO:0000313" key="3">
    <source>
        <dbReference type="EMBL" id="KKA25628.1"/>
    </source>
</evidence>
<gene>
    <name evidence="3" type="ORF">T310_0357</name>
</gene>
<dbReference type="Proteomes" id="UP000053958">
    <property type="component" value="Unassembled WGS sequence"/>
</dbReference>
<keyword evidence="4" id="KW-1185">Reference proteome</keyword>
<reference evidence="3 4" key="1">
    <citation type="submission" date="2015-04" db="EMBL/GenBank/DDBJ databases">
        <authorList>
            <person name="Heijne W.H."/>
            <person name="Fedorova N.D."/>
            <person name="Nierman W.C."/>
            <person name="Vollebregt A.W."/>
            <person name="Zhao Z."/>
            <person name="Wu L."/>
            <person name="Kumar M."/>
            <person name="Stam H."/>
            <person name="van den Berg M.A."/>
            <person name="Pel H.J."/>
        </authorList>
    </citation>
    <scope>NUCLEOTIDE SEQUENCE [LARGE SCALE GENOMIC DNA]</scope>
    <source>
        <strain evidence="3 4">CBS 393.64</strain>
    </source>
</reference>
<feature type="chain" id="PRO_5002482292" evidence="2">
    <location>
        <begin position="21"/>
        <end position="237"/>
    </location>
</feature>
<comment type="caution">
    <text evidence="3">The sequence shown here is derived from an EMBL/GenBank/DDBJ whole genome shotgun (WGS) entry which is preliminary data.</text>
</comment>
<evidence type="ECO:0000313" key="4">
    <source>
        <dbReference type="Proteomes" id="UP000053958"/>
    </source>
</evidence>
<name>A0A0F4Z6Z8_RASE3</name>
<keyword evidence="2" id="KW-0732">Signal</keyword>
<dbReference type="EMBL" id="LASV01000016">
    <property type="protein sequence ID" value="KKA25628.1"/>
    <property type="molecule type" value="Genomic_DNA"/>
</dbReference>
<feature type="signal peptide" evidence="2">
    <location>
        <begin position="1"/>
        <end position="20"/>
    </location>
</feature>